<sequence length="133" mass="14877">MSKLKLSLLGALVAIAALLAYVFIPTHVRLGSEITNQQVGENYRLVGYKAISTKPQDGKLNHYFLIAKDATIEDAEPFLISSDPFLTVDSVVDNKLSLSIKGRVKHFDNDLWVEKGDGKVEHWYISANINYVR</sequence>
<reference evidence="1 2" key="1">
    <citation type="submission" date="2014-10" db="EMBL/GenBank/DDBJ databases">
        <title>Genome sequencing of Vibrio variabilis T01.</title>
        <authorList>
            <person name="Chan K.-G."/>
            <person name="Mohamad N.I."/>
        </authorList>
    </citation>
    <scope>NUCLEOTIDE SEQUENCE [LARGE SCALE GENOMIC DNA]</scope>
    <source>
        <strain evidence="1 2">T01</strain>
    </source>
</reference>
<name>A0ABR4YCH4_9VIBR</name>
<dbReference type="RefSeq" id="WP_038214173.1">
    <property type="nucleotide sequence ID" value="NZ_JRWM01000009.1"/>
</dbReference>
<protein>
    <submittedName>
        <fullName evidence="1">Uncharacterized protein</fullName>
    </submittedName>
</protein>
<organism evidence="1 2">
    <name type="scientific">Vibrio variabilis</name>
    <dbReference type="NCBI Taxonomy" id="990271"/>
    <lineage>
        <taxon>Bacteria</taxon>
        <taxon>Pseudomonadati</taxon>
        <taxon>Pseudomonadota</taxon>
        <taxon>Gammaproteobacteria</taxon>
        <taxon>Vibrionales</taxon>
        <taxon>Vibrionaceae</taxon>
        <taxon>Vibrio</taxon>
    </lineage>
</organism>
<gene>
    <name evidence="1" type="ORF">NL53_08100</name>
</gene>
<evidence type="ECO:0000313" key="2">
    <source>
        <dbReference type="Proteomes" id="UP000030520"/>
    </source>
</evidence>
<dbReference type="Proteomes" id="UP000030520">
    <property type="component" value="Unassembled WGS sequence"/>
</dbReference>
<comment type="caution">
    <text evidence="1">The sequence shown here is derived from an EMBL/GenBank/DDBJ whole genome shotgun (WGS) entry which is preliminary data.</text>
</comment>
<proteinExistence type="predicted"/>
<dbReference type="EMBL" id="JRWM01000009">
    <property type="protein sequence ID" value="KHA61010.1"/>
    <property type="molecule type" value="Genomic_DNA"/>
</dbReference>
<keyword evidence="2" id="KW-1185">Reference proteome</keyword>
<evidence type="ECO:0000313" key="1">
    <source>
        <dbReference type="EMBL" id="KHA61010.1"/>
    </source>
</evidence>
<accession>A0ABR4YCH4</accession>